<evidence type="ECO:0000313" key="3">
    <source>
        <dbReference type="Proteomes" id="UP000183371"/>
    </source>
</evidence>
<protein>
    <submittedName>
        <fullName evidence="2">Glycosyl transferases group 1</fullName>
    </submittedName>
</protein>
<dbReference type="EMBL" id="FPBD01000006">
    <property type="protein sequence ID" value="SFU02878.1"/>
    <property type="molecule type" value="Genomic_DNA"/>
</dbReference>
<reference evidence="3" key="1">
    <citation type="submission" date="2016-10" db="EMBL/GenBank/DDBJ databases">
        <authorList>
            <person name="Varghese N."/>
            <person name="Submissions S."/>
        </authorList>
    </citation>
    <scope>NUCLEOTIDE SEQUENCE [LARGE SCALE GENOMIC DNA]</scope>
    <source>
        <strain evidence="3">DSM 17465</strain>
    </source>
</reference>
<dbReference type="AlphaFoldDB" id="A0A1I7CTY5"/>
<proteinExistence type="predicted"/>
<evidence type="ECO:0000313" key="2">
    <source>
        <dbReference type="EMBL" id="SFU02878.1"/>
    </source>
</evidence>
<dbReference type="GO" id="GO:0016757">
    <property type="term" value="F:glycosyltransferase activity"/>
    <property type="evidence" value="ECO:0007669"/>
    <property type="project" value="InterPro"/>
</dbReference>
<evidence type="ECO:0000259" key="1">
    <source>
        <dbReference type="Pfam" id="PF00534"/>
    </source>
</evidence>
<feature type="domain" description="Glycosyl transferase family 1" evidence="1">
    <location>
        <begin position="283"/>
        <end position="441"/>
    </location>
</feature>
<dbReference type="InterPro" id="IPR001296">
    <property type="entry name" value="Glyco_trans_1"/>
</dbReference>
<organism evidence="2 3">
    <name type="scientific">Pseudovibrio denitrificans</name>
    <dbReference type="NCBI Taxonomy" id="258256"/>
    <lineage>
        <taxon>Bacteria</taxon>
        <taxon>Pseudomonadati</taxon>
        <taxon>Pseudomonadota</taxon>
        <taxon>Alphaproteobacteria</taxon>
        <taxon>Hyphomicrobiales</taxon>
        <taxon>Stappiaceae</taxon>
        <taxon>Pseudovibrio</taxon>
    </lineage>
</organism>
<accession>A0A1I7CTY5</accession>
<keyword evidence="2" id="KW-0808">Transferase</keyword>
<dbReference type="RefSeq" id="WP_083417191.1">
    <property type="nucleotide sequence ID" value="NZ_FPBD01000006.1"/>
</dbReference>
<gene>
    <name evidence="2" type="ORF">SAMN05444141_106428</name>
</gene>
<dbReference type="SUPFAM" id="SSF53756">
    <property type="entry name" value="UDP-Glycosyltransferase/glycogen phosphorylase"/>
    <property type="match status" value="1"/>
</dbReference>
<dbReference type="Proteomes" id="UP000183371">
    <property type="component" value="Unassembled WGS sequence"/>
</dbReference>
<dbReference type="PANTHER" id="PTHR12526">
    <property type="entry name" value="GLYCOSYLTRANSFERASE"/>
    <property type="match status" value="1"/>
</dbReference>
<sequence>MKSKIFELVAISDRYPPNNFGGAEISLHTLMKTIASEGKNITVVSLMGEGHNLNYYSHEGVQVIEIPAQAPWPFHKFTLSRFKRISAVPFVFKLVRGLLAIRHIYKFRKINLLDRIKLLWLYRSGKIKGGLSIDQQVMIEGFSAKALRKLFLGSEIQILYLDNFRAICTASRLSSDALALMIRDHRFNCAKYDQSCCVSKVECELCDLACAEVDFKSRAKLMKKVLRFNTEFRADCLKKRGTPIVTSQYLKEKVSKHHNLKHIKKVPNVATVPKGQMLDIENDTGSFRVLNVGMINENKGQFDLIAELSEKIAEHDDIKIQFAGRGDRLERQIRQIAKQNGIQNQIEFLGFLSREEIFRAYARADVVISTAIWPEPFGRVPLEAGLMKKPMVAFAVGGLCESIVDGETGFLVPPTDFNAFWDRVLTLKYNKDMRREFGENAMRFISSNYNLKVSSQLLYDILYGDASETKEKSRELQFTVN</sequence>
<keyword evidence="3" id="KW-1185">Reference proteome</keyword>
<dbReference type="Pfam" id="PF00534">
    <property type="entry name" value="Glycos_transf_1"/>
    <property type="match status" value="1"/>
</dbReference>
<name>A0A1I7CTY5_9HYPH</name>
<dbReference type="Gene3D" id="3.40.50.2000">
    <property type="entry name" value="Glycogen Phosphorylase B"/>
    <property type="match status" value="2"/>
</dbReference>
<dbReference type="CDD" id="cd03801">
    <property type="entry name" value="GT4_PimA-like"/>
    <property type="match status" value="1"/>
</dbReference>